<dbReference type="InterPro" id="IPR000626">
    <property type="entry name" value="Ubiquitin-like_dom"/>
</dbReference>
<dbReference type="InterPro" id="IPR029071">
    <property type="entry name" value="Ubiquitin-like_domsf"/>
</dbReference>
<evidence type="ECO:0000259" key="1">
    <source>
        <dbReference type="PROSITE" id="PS50053"/>
    </source>
</evidence>
<feature type="domain" description="Ubiquitin-like" evidence="1">
    <location>
        <begin position="30"/>
        <end position="85"/>
    </location>
</feature>
<dbReference type="SUPFAM" id="SSF54236">
    <property type="entry name" value="Ubiquitin-like"/>
    <property type="match status" value="2"/>
</dbReference>
<dbReference type="PROSITE" id="PS50053">
    <property type="entry name" value="UBIQUITIN_2"/>
    <property type="match status" value="1"/>
</dbReference>
<dbReference type="OrthoDB" id="1885901at2759"/>
<comment type="caution">
    <text evidence="2">The sequence shown here is derived from an EMBL/GenBank/DDBJ whole genome shotgun (WGS) entry which is preliminary data.</text>
</comment>
<protein>
    <recommendedName>
        <fullName evidence="1">Ubiquitin-like domain-containing protein</fullName>
    </recommendedName>
</protein>
<evidence type="ECO:0000313" key="2">
    <source>
        <dbReference type="EMBL" id="CAF9937951.1"/>
    </source>
</evidence>
<gene>
    <name evidence="2" type="ORF">ALECFALPRED_007457</name>
</gene>
<dbReference type="AlphaFoldDB" id="A0A8H3G873"/>
<accession>A0A8H3G873</accession>
<dbReference type="Gene3D" id="3.10.20.90">
    <property type="entry name" value="Phosphatidylinositol 3-kinase Catalytic Subunit, Chain A, domain 1"/>
    <property type="match status" value="2"/>
</dbReference>
<dbReference type="CDD" id="cd17039">
    <property type="entry name" value="Ubl_ubiquitin_like"/>
    <property type="match status" value="1"/>
</dbReference>
<dbReference type="EMBL" id="CAJPDR010000495">
    <property type="protein sequence ID" value="CAF9937951.1"/>
    <property type="molecule type" value="Genomic_DNA"/>
</dbReference>
<keyword evidence="3" id="KW-1185">Reference proteome</keyword>
<evidence type="ECO:0000313" key="3">
    <source>
        <dbReference type="Proteomes" id="UP000664203"/>
    </source>
</evidence>
<sequence>MKLTIKCGAPHPPAKSIQRTIGALSLSRSRPHDKIGLLKYQIDDRAGIPIHEQRLVLGSPDQVVPPNDEQSLEGCGLHDGDVVTVHRIPSASENFSMDEPFKIVRAILSTEKVFLLEVCRSDTFGAMKRKIERAEGYAVGEQHFAWEDEQMLDGVPRRLDEVYYGDVEVVAWT</sequence>
<reference evidence="2" key="1">
    <citation type="submission" date="2021-03" db="EMBL/GenBank/DDBJ databases">
        <authorList>
            <person name="Tagirdzhanova G."/>
        </authorList>
    </citation>
    <scope>NUCLEOTIDE SEQUENCE</scope>
</reference>
<dbReference type="Proteomes" id="UP000664203">
    <property type="component" value="Unassembled WGS sequence"/>
</dbReference>
<proteinExistence type="predicted"/>
<organism evidence="2 3">
    <name type="scientific">Alectoria fallacina</name>
    <dbReference type="NCBI Taxonomy" id="1903189"/>
    <lineage>
        <taxon>Eukaryota</taxon>
        <taxon>Fungi</taxon>
        <taxon>Dikarya</taxon>
        <taxon>Ascomycota</taxon>
        <taxon>Pezizomycotina</taxon>
        <taxon>Lecanoromycetes</taxon>
        <taxon>OSLEUM clade</taxon>
        <taxon>Lecanoromycetidae</taxon>
        <taxon>Lecanorales</taxon>
        <taxon>Lecanorineae</taxon>
        <taxon>Parmeliaceae</taxon>
        <taxon>Alectoria</taxon>
    </lineage>
</organism>
<name>A0A8H3G873_9LECA</name>